<keyword evidence="3" id="KW-1185">Reference proteome</keyword>
<dbReference type="Gene3D" id="3.80.10.10">
    <property type="entry name" value="Ribonuclease Inhibitor"/>
    <property type="match status" value="1"/>
</dbReference>
<name>A0A0H2S635_9AGAM</name>
<dbReference type="InParanoid" id="A0A0H2S635"/>
<dbReference type="InterPro" id="IPR032675">
    <property type="entry name" value="LRR_dom_sf"/>
</dbReference>
<evidence type="ECO:0000313" key="3">
    <source>
        <dbReference type="Proteomes" id="UP000053477"/>
    </source>
</evidence>
<evidence type="ECO:0000313" key="2">
    <source>
        <dbReference type="EMBL" id="KLO19672.1"/>
    </source>
</evidence>
<dbReference type="EMBL" id="KQ085885">
    <property type="protein sequence ID" value="KLO19672.1"/>
    <property type="molecule type" value="Genomic_DNA"/>
</dbReference>
<proteinExistence type="predicted"/>
<organism evidence="2 3">
    <name type="scientific">Schizopora paradoxa</name>
    <dbReference type="NCBI Taxonomy" id="27342"/>
    <lineage>
        <taxon>Eukaryota</taxon>
        <taxon>Fungi</taxon>
        <taxon>Dikarya</taxon>
        <taxon>Basidiomycota</taxon>
        <taxon>Agaricomycotina</taxon>
        <taxon>Agaricomycetes</taxon>
        <taxon>Hymenochaetales</taxon>
        <taxon>Schizoporaceae</taxon>
        <taxon>Schizopora</taxon>
    </lineage>
</organism>
<reference evidence="2 3" key="1">
    <citation type="submission" date="2015-04" db="EMBL/GenBank/DDBJ databases">
        <title>Complete genome sequence of Schizopora paradoxa KUC8140, a cosmopolitan wood degrader in East Asia.</title>
        <authorList>
            <consortium name="DOE Joint Genome Institute"/>
            <person name="Min B."/>
            <person name="Park H."/>
            <person name="Jang Y."/>
            <person name="Kim J.-J."/>
            <person name="Kim K.H."/>
            <person name="Pangilinan J."/>
            <person name="Lipzen A."/>
            <person name="Riley R."/>
            <person name="Grigoriev I.V."/>
            <person name="Spatafora J.W."/>
            <person name="Choi I.-G."/>
        </authorList>
    </citation>
    <scope>NUCLEOTIDE SEQUENCE [LARGE SCALE GENOMIC DNA]</scope>
    <source>
        <strain evidence="2 3">KUC8140</strain>
    </source>
</reference>
<protein>
    <submittedName>
        <fullName evidence="2">Uncharacterized protein</fullName>
    </submittedName>
</protein>
<evidence type="ECO:0000256" key="1">
    <source>
        <dbReference type="SAM" id="MobiDB-lite"/>
    </source>
</evidence>
<feature type="compositionally biased region" description="Acidic residues" evidence="1">
    <location>
        <begin position="249"/>
        <end position="260"/>
    </location>
</feature>
<sequence>MHPNFPDLLDEALSHETGEKGFFEALDNSALLYHLDEPPIPCKSPADALFGLLHLHYRVADEHELLIDSFIHHAKYPEDEHRIWDELRGWFERPDDPVYSKELAKRFALIKSRKFLNKTTIESTEDIEVLVRTHRQERMMKEYDRAEGMPLVAVMLVAEVFGREFLDFEKEVSRPNVGDEDEIDGARKDLRSMALVHRTWTRPAQAVLKRRVILKSWAGARKFLINPLCGPWTRELVFDPPWLEIDHSQDEDDEDDEDSSLPDGFERPSLKNPWPIVCKLLKCMPNLRQLAISLLHRTTNEVLSALRLDAAEPFAKAVGELQSLEGLLVRSCALHDTVPERLFFTDLCKSLAKLRHLRQLGLYGFFSMDVFPLTNLSIPPPYPPIDFGGATPPPLRRLAFHIPDEPLIQDVASQLWLLKCKDSLEDLFIHFSIPDDDRIRERFTRRMLRIFTPNLAFLNLKRLKFIFIDDYVTPYFKGTFGKLCLAFIKNCTRLTHLHLSFSAMPKVEFPESLESLRLSFDWDHALGSDVQRFAKWGVRSLKLLESSRLPNLKKVVIETHCREPFAKDPKGVMVLKMVFGDLLAWCISHNVSIRFEDERNHGSVFDGRVNEFVFPSHPS</sequence>
<dbReference type="OrthoDB" id="3330810at2759"/>
<gene>
    <name evidence="2" type="ORF">SCHPADRAFT_53688</name>
</gene>
<accession>A0A0H2S635</accession>
<dbReference type="AlphaFoldDB" id="A0A0H2S635"/>
<dbReference type="SUPFAM" id="SSF52047">
    <property type="entry name" value="RNI-like"/>
    <property type="match status" value="1"/>
</dbReference>
<dbReference type="Proteomes" id="UP000053477">
    <property type="component" value="Unassembled WGS sequence"/>
</dbReference>
<feature type="region of interest" description="Disordered" evidence="1">
    <location>
        <begin position="247"/>
        <end position="267"/>
    </location>
</feature>